<keyword evidence="2 3" id="KW-0694">RNA-binding</keyword>
<keyword evidence="3" id="KW-0143">Chaperone</keyword>
<dbReference type="Gene3D" id="3.30.300.20">
    <property type="match status" value="1"/>
</dbReference>
<dbReference type="GO" id="GO:0003723">
    <property type="term" value="F:RNA binding"/>
    <property type="evidence" value="ECO:0007669"/>
    <property type="project" value="UniProtKB-UniRule"/>
</dbReference>
<organism evidence="4 5">
    <name type="scientific">Candidatus Chisholmbacteria bacterium RIFCSPHIGHO2_01_FULL_48_12</name>
    <dbReference type="NCBI Taxonomy" id="1797589"/>
    <lineage>
        <taxon>Bacteria</taxon>
        <taxon>Candidatus Chisholmiibacteriota</taxon>
    </lineage>
</organism>
<comment type="function">
    <text evidence="3">A probable RNA chaperone. Forms a complex with KhpB which binds to cellular RNA and controls its expression. Plays a role in peptidoglycan (PG) homeostasis and cell length regulation.</text>
</comment>
<dbReference type="AlphaFoldDB" id="A0A1G1VLQ6"/>
<dbReference type="GO" id="GO:0009252">
    <property type="term" value="P:peptidoglycan biosynthetic process"/>
    <property type="evidence" value="ECO:0007669"/>
    <property type="project" value="UniProtKB-UniRule"/>
</dbReference>
<dbReference type="GO" id="GO:0005737">
    <property type="term" value="C:cytoplasm"/>
    <property type="evidence" value="ECO:0007669"/>
    <property type="project" value="UniProtKB-SubCell"/>
</dbReference>
<gene>
    <name evidence="3" type="primary">khpA</name>
    <name evidence="4" type="ORF">A2784_01320</name>
</gene>
<keyword evidence="1 3" id="KW-0963">Cytoplasm</keyword>
<dbReference type="InterPro" id="IPR015946">
    <property type="entry name" value="KH_dom-like_a/b"/>
</dbReference>
<dbReference type="STRING" id="1797589.A2784_01320"/>
<comment type="caution">
    <text evidence="4">The sequence shown here is derived from an EMBL/GenBank/DDBJ whole genome shotgun (WGS) entry which is preliminary data.</text>
</comment>
<evidence type="ECO:0000313" key="4">
    <source>
        <dbReference type="EMBL" id="OGY16316.1"/>
    </source>
</evidence>
<dbReference type="EMBL" id="MHCH01000047">
    <property type="protein sequence ID" value="OGY16316.1"/>
    <property type="molecule type" value="Genomic_DNA"/>
</dbReference>
<evidence type="ECO:0000256" key="1">
    <source>
        <dbReference type="ARBA" id="ARBA00022490"/>
    </source>
</evidence>
<comment type="subcellular location">
    <subcellularLocation>
        <location evidence="3">Cytoplasm</location>
    </subcellularLocation>
</comment>
<evidence type="ECO:0000313" key="5">
    <source>
        <dbReference type="Proteomes" id="UP000177324"/>
    </source>
</evidence>
<name>A0A1G1VLQ6_9BACT</name>
<evidence type="ECO:0000256" key="2">
    <source>
        <dbReference type="ARBA" id="ARBA00022884"/>
    </source>
</evidence>
<sequence>MKDLLHYLLTQITDFPDDVSVTEADSPDGIITLTAIVNPADMGRVIGKEGRVINAIRSLVKVKAIREGKRIQINLQEPESPTTATG</sequence>
<accession>A0A1G1VLQ6</accession>
<dbReference type="PANTHER" id="PTHR34654">
    <property type="entry name" value="UPF0109 PROTEIN SCO5592"/>
    <property type="match status" value="1"/>
</dbReference>
<dbReference type="SUPFAM" id="SSF54814">
    <property type="entry name" value="Prokaryotic type KH domain (KH-domain type II)"/>
    <property type="match status" value="1"/>
</dbReference>
<keyword evidence="3" id="KW-0133">Cell shape</keyword>
<dbReference type="PANTHER" id="PTHR34654:SF1">
    <property type="entry name" value="RNA-BINDING PROTEIN KHPA"/>
    <property type="match status" value="1"/>
</dbReference>
<keyword evidence="3" id="KW-0961">Cell wall biogenesis/degradation</keyword>
<comment type="subunit">
    <text evidence="3">Forms a complex with KhpB.</text>
</comment>
<dbReference type="HAMAP" id="MF_00088">
    <property type="entry name" value="KhpA"/>
    <property type="match status" value="1"/>
</dbReference>
<dbReference type="InterPro" id="IPR009019">
    <property type="entry name" value="KH_sf_prok-type"/>
</dbReference>
<dbReference type="PROSITE" id="PS50084">
    <property type="entry name" value="KH_TYPE_1"/>
    <property type="match status" value="1"/>
</dbReference>
<protein>
    <recommendedName>
        <fullName evidence="3">RNA-binding protein KhpA</fullName>
    </recommendedName>
    <alternativeName>
        <fullName evidence="3">KH-domain protein A</fullName>
    </alternativeName>
</protein>
<dbReference type="Proteomes" id="UP000177324">
    <property type="component" value="Unassembled WGS sequence"/>
</dbReference>
<dbReference type="CDD" id="cd22533">
    <property type="entry name" value="KH-II_YlqC-like"/>
    <property type="match status" value="1"/>
</dbReference>
<comment type="similarity">
    <text evidence="3">Belongs to the KhpA RNA-binding protein family.</text>
</comment>
<dbReference type="GO" id="GO:0071555">
    <property type="term" value="P:cell wall organization"/>
    <property type="evidence" value="ECO:0007669"/>
    <property type="project" value="UniProtKB-KW"/>
</dbReference>
<evidence type="ECO:0000256" key="3">
    <source>
        <dbReference type="HAMAP-Rule" id="MF_00088"/>
    </source>
</evidence>
<dbReference type="InterPro" id="IPR020627">
    <property type="entry name" value="KhpA"/>
</dbReference>
<dbReference type="GO" id="GO:0008360">
    <property type="term" value="P:regulation of cell shape"/>
    <property type="evidence" value="ECO:0007669"/>
    <property type="project" value="UniProtKB-KW"/>
</dbReference>
<proteinExistence type="inferred from homology"/>
<dbReference type="Pfam" id="PF13083">
    <property type="entry name" value="KH_KhpA-B"/>
    <property type="match status" value="1"/>
</dbReference>
<reference evidence="4 5" key="1">
    <citation type="journal article" date="2016" name="Nat. Commun.">
        <title>Thousands of microbial genomes shed light on interconnected biogeochemical processes in an aquifer system.</title>
        <authorList>
            <person name="Anantharaman K."/>
            <person name="Brown C.T."/>
            <person name="Hug L.A."/>
            <person name="Sharon I."/>
            <person name="Castelle C.J."/>
            <person name="Probst A.J."/>
            <person name="Thomas B.C."/>
            <person name="Singh A."/>
            <person name="Wilkins M.J."/>
            <person name="Karaoz U."/>
            <person name="Brodie E.L."/>
            <person name="Williams K.H."/>
            <person name="Hubbard S.S."/>
            <person name="Banfield J.F."/>
        </authorList>
    </citation>
    <scope>NUCLEOTIDE SEQUENCE [LARGE SCALE GENOMIC DNA]</scope>
</reference>